<gene>
    <name evidence="7" type="ORF">CALVIDRAFT_534907</name>
</gene>
<dbReference type="CDD" id="cd23507">
    <property type="entry name" value="hydrophobin_I"/>
    <property type="match status" value="1"/>
</dbReference>
<comment type="similarity">
    <text evidence="2 6">Belongs to the fungal hydrophobin family.</text>
</comment>
<protein>
    <recommendedName>
        <fullName evidence="6">Hydrophobin</fullName>
    </recommendedName>
</protein>
<evidence type="ECO:0000256" key="5">
    <source>
        <dbReference type="ARBA" id="ARBA00023157"/>
    </source>
</evidence>
<feature type="signal peptide" evidence="6">
    <location>
        <begin position="1"/>
        <end position="23"/>
    </location>
</feature>
<comment type="subcellular location">
    <subcellularLocation>
        <location evidence="1 6">Secreted</location>
        <location evidence="1 6">Cell wall</location>
    </subcellularLocation>
</comment>
<organism evidence="7 8">
    <name type="scientific">Calocera viscosa (strain TUFC12733)</name>
    <dbReference type="NCBI Taxonomy" id="1330018"/>
    <lineage>
        <taxon>Eukaryota</taxon>
        <taxon>Fungi</taxon>
        <taxon>Dikarya</taxon>
        <taxon>Basidiomycota</taxon>
        <taxon>Agaricomycotina</taxon>
        <taxon>Dacrymycetes</taxon>
        <taxon>Dacrymycetales</taxon>
        <taxon>Dacrymycetaceae</taxon>
        <taxon>Calocera</taxon>
    </lineage>
</organism>
<evidence type="ECO:0000256" key="4">
    <source>
        <dbReference type="ARBA" id="ARBA00022525"/>
    </source>
</evidence>
<keyword evidence="5 6" id="KW-1015">Disulfide bond</keyword>
<dbReference type="SMART" id="SM00075">
    <property type="entry name" value="HYDRO"/>
    <property type="match status" value="1"/>
</dbReference>
<accession>A0A167PIL1</accession>
<evidence type="ECO:0000256" key="1">
    <source>
        <dbReference type="ARBA" id="ARBA00004191"/>
    </source>
</evidence>
<dbReference type="STRING" id="1330018.A0A167PIL1"/>
<proteinExistence type="inferred from homology"/>
<dbReference type="Pfam" id="PF01185">
    <property type="entry name" value="Hydrophobin"/>
    <property type="match status" value="1"/>
</dbReference>
<keyword evidence="3 6" id="KW-0134">Cell wall</keyword>
<evidence type="ECO:0000256" key="6">
    <source>
        <dbReference type="RuleBase" id="RU365009"/>
    </source>
</evidence>
<dbReference type="AlphaFoldDB" id="A0A167PIL1"/>
<dbReference type="InterPro" id="IPR001338">
    <property type="entry name" value="Class_I_Hydrophobin"/>
</dbReference>
<evidence type="ECO:0000313" key="8">
    <source>
        <dbReference type="Proteomes" id="UP000076738"/>
    </source>
</evidence>
<name>A0A167PIL1_CALVF</name>
<keyword evidence="6" id="KW-0732">Signal</keyword>
<keyword evidence="4 6" id="KW-0964">Secreted</keyword>
<reference evidence="7 8" key="1">
    <citation type="journal article" date="2016" name="Mol. Biol. Evol.">
        <title>Comparative Genomics of Early-Diverging Mushroom-Forming Fungi Provides Insights into the Origins of Lignocellulose Decay Capabilities.</title>
        <authorList>
            <person name="Nagy L.G."/>
            <person name="Riley R."/>
            <person name="Tritt A."/>
            <person name="Adam C."/>
            <person name="Daum C."/>
            <person name="Floudas D."/>
            <person name="Sun H."/>
            <person name="Yadav J.S."/>
            <person name="Pangilinan J."/>
            <person name="Larsson K.H."/>
            <person name="Matsuura K."/>
            <person name="Barry K."/>
            <person name="Labutti K."/>
            <person name="Kuo R."/>
            <person name="Ohm R.A."/>
            <person name="Bhattacharya S.S."/>
            <person name="Shirouzu T."/>
            <person name="Yoshinaga Y."/>
            <person name="Martin F.M."/>
            <person name="Grigoriev I.V."/>
            <person name="Hibbett D.S."/>
        </authorList>
    </citation>
    <scope>NUCLEOTIDE SEQUENCE [LARGE SCALE GENOMIC DNA]</scope>
    <source>
        <strain evidence="7 8">TUFC12733</strain>
    </source>
</reference>
<dbReference type="OrthoDB" id="4225815at2759"/>
<evidence type="ECO:0000256" key="3">
    <source>
        <dbReference type="ARBA" id="ARBA00022512"/>
    </source>
</evidence>
<evidence type="ECO:0000313" key="7">
    <source>
        <dbReference type="EMBL" id="KZO98833.1"/>
    </source>
</evidence>
<evidence type="ECO:0000256" key="2">
    <source>
        <dbReference type="ARBA" id="ARBA00010446"/>
    </source>
</evidence>
<sequence length="150" mass="15686">MHSFSTLITLPLALLLVLPSALASPTLHPRLHAVAPREFEYTHQHTHTRTGAPRQTSVVASKRNPVGDCNVAGQHCCNTAVSHNSTSANVLAGLLGSNLMPDSGLLMGIDCTPLAPMLSAAGQCTGTMVCCSGDQHYDGLINIGCSPIEM</sequence>
<dbReference type="GO" id="GO:0005199">
    <property type="term" value="F:structural constituent of cell wall"/>
    <property type="evidence" value="ECO:0007669"/>
    <property type="project" value="InterPro"/>
</dbReference>
<dbReference type="EMBL" id="KV417274">
    <property type="protein sequence ID" value="KZO98833.1"/>
    <property type="molecule type" value="Genomic_DNA"/>
</dbReference>
<feature type="chain" id="PRO_5013986448" description="Hydrophobin" evidence="6">
    <location>
        <begin position="24"/>
        <end position="150"/>
    </location>
</feature>
<dbReference type="Proteomes" id="UP000076738">
    <property type="component" value="Unassembled WGS sequence"/>
</dbReference>
<keyword evidence="8" id="KW-1185">Reference proteome</keyword>
<dbReference type="GO" id="GO:0009277">
    <property type="term" value="C:fungal-type cell wall"/>
    <property type="evidence" value="ECO:0007669"/>
    <property type="project" value="InterPro"/>
</dbReference>